<dbReference type="KEGG" id="smam:Mal15_48200"/>
<keyword evidence="2" id="KW-1185">Reference proteome</keyword>
<name>A0A5B9MPE3_9BACT</name>
<dbReference type="RefSeq" id="WP_147869931.1">
    <property type="nucleotide sequence ID" value="NZ_CP036264.1"/>
</dbReference>
<dbReference type="Proteomes" id="UP000321353">
    <property type="component" value="Chromosome"/>
</dbReference>
<sequence length="131" mass="14694">MPFVSGTSDTELDFDMLVKRLCEAFPETTVISEDYYADRLRLEKAIARQLGMADDCAPIRCTERVAREHGTQRHLSIPISSDTKLDTRIDKMGILAVGGQDTEQCRTDIGKLVDILTSFLLKIQTSWGNVK</sequence>
<accession>A0A5B9MPE3</accession>
<proteinExistence type="predicted"/>
<dbReference type="AlphaFoldDB" id="A0A5B9MPE3"/>
<evidence type="ECO:0000313" key="2">
    <source>
        <dbReference type="Proteomes" id="UP000321353"/>
    </source>
</evidence>
<protein>
    <submittedName>
        <fullName evidence="1">Uncharacterized protein</fullName>
    </submittedName>
</protein>
<reference evidence="1 2" key="1">
    <citation type="submission" date="2019-02" db="EMBL/GenBank/DDBJ databases">
        <title>Planctomycetal bacteria perform biofilm scaping via a novel small molecule.</title>
        <authorList>
            <person name="Jeske O."/>
            <person name="Boedeker C."/>
            <person name="Wiegand S."/>
            <person name="Breitling P."/>
            <person name="Kallscheuer N."/>
            <person name="Jogler M."/>
            <person name="Rohde M."/>
            <person name="Petersen J."/>
            <person name="Medema M.H."/>
            <person name="Surup F."/>
            <person name="Jogler C."/>
        </authorList>
    </citation>
    <scope>NUCLEOTIDE SEQUENCE [LARGE SCALE GENOMIC DNA]</scope>
    <source>
        <strain evidence="1 2">Mal15</strain>
    </source>
</reference>
<gene>
    <name evidence="1" type="ORF">Mal15_48200</name>
</gene>
<evidence type="ECO:0000313" key="1">
    <source>
        <dbReference type="EMBL" id="QEG00748.1"/>
    </source>
</evidence>
<organism evidence="1 2">
    <name type="scientific">Stieleria maiorica</name>
    <dbReference type="NCBI Taxonomy" id="2795974"/>
    <lineage>
        <taxon>Bacteria</taxon>
        <taxon>Pseudomonadati</taxon>
        <taxon>Planctomycetota</taxon>
        <taxon>Planctomycetia</taxon>
        <taxon>Pirellulales</taxon>
        <taxon>Pirellulaceae</taxon>
        <taxon>Stieleria</taxon>
    </lineage>
</organism>
<dbReference type="EMBL" id="CP036264">
    <property type="protein sequence ID" value="QEG00748.1"/>
    <property type="molecule type" value="Genomic_DNA"/>
</dbReference>